<dbReference type="EMBL" id="PKFO01000001">
    <property type="protein sequence ID" value="PVH19036.1"/>
    <property type="molecule type" value="Genomic_DNA"/>
</dbReference>
<gene>
    <name evidence="3" type="ORF">CXQ85_001330</name>
</gene>
<evidence type="ECO:0000313" key="3">
    <source>
        <dbReference type="EMBL" id="PVH19036.1"/>
    </source>
</evidence>
<feature type="compositionally biased region" description="Pro residues" evidence="1">
    <location>
        <begin position="277"/>
        <end position="292"/>
    </location>
</feature>
<dbReference type="Pfam" id="PF00172">
    <property type="entry name" value="Zn_clus"/>
    <property type="match status" value="1"/>
</dbReference>
<dbReference type="STRING" id="45357.A0A2V1ANA2"/>
<comment type="caution">
    <text evidence="3">The sequence shown here is derived from an EMBL/GenBank/DDBJ whole genome shotgun (WGS) entry which is preliminary data.</text>
</comment>
<dbReference type="Proteomes" id="UP000244309">
    <property type="component" value="Unassembled WGS sequence"/>
</dbReference>
<dbReference type="OrthoDB" id="3251668at2759"/>
<proteinExistence type="predicted"/>
<organism evidence="3 4">
    <name type="scientific">Candidozyma haemuli</name>
    <dbReference type="NCBI Taxonomy" id="45357"/>
    <lineage>
        <taxon>Eukaryota</taxon>
        <taxon>Fungi</taxon>
        <taxon>Dikarya</taxon>
        <taxon>Ascomycota</taxon>
        <taxon>Saccharomycotina</taxon>
        <taxon>Pichiomycetes</taxon>
        <taxon>Metschnikowiaceae</taxon>
        <taxon>Candidozyma</taxon>
    </lineage>
</organism>
<dbReference type="InterPro" id="IPR001138">
    <property type="entry name" value="Zn2Cys6_DnaBD"/>
</dbReference>
<dbReference type="RefSeq" id="XP_025339976.1">
    <property type="nucleotide sequence ID" value="XM_025485045.1"/>
</dbReference>
<evidence type="ECO:0000256" key="1">
    <source>
        <dbReference type="SAM" id="MobiDB-lite"/>
    </source>
</evidence>
<feature type="compositionally biased region" description="Low complexity" evidence="1">
    <location>
        <begin position="239"/>
        <end position="261"/>
    </location>
</feature>
<feature type="domain" description="Zn(2)-C6 fungal-type" evidence="2">
    <location>
        <begin position="328"/>
        <end position="358"/>
    </location>
</feature>
<dbReference type="AlphaFoldDB" id="A0A2V1ANA2"/>
<protein>
    <recommendedName>
        <fullName evidence="2">Zn(2)-C6 fungal-type domain-containing protein</fullName>
    </recommendedName>
</protein>
<keyword evidence="4" id="KW-1185">Reference proteome</keyword>
<dbReference type="PROSITE" id="PS00463">
    <property type="entry name" value="ZN2_CY6_FUNGAL_1"/>
    <property type="match status" value="1"/>
</dbReference>
<dbReference type="InterPro" id="IPR036864">
    <property type="entry name" value="Zn2-C6_fun-type_DNA-bd_sf"/>
</dbReference>
<feature type="compositionally biased region" description="Basic residues" evidence="1">
    <location>
        <begin position="313"/>
        <end position="323"/>
    </location>
</feature>
<sequence length="388" mass="43243">MDPHKQDMFRAYNPDFEELPPDTHMQVSEPMHRQLHAQLLRQNASDISGQCAPPIDTFGATVSESCIIPEFVSNPVDCSFMESSFTDSHVDYDPFPVLDNGSFRGQALQQSLQQPVPRKPEPPQRQQIHSTPSSTASSILTPVSSVADDTWAQYPAFAASMGHFATAPTPLRQPQGPPAPPYGPGARKPFKNTTRSFARTPESPMCLINHQYLNSAAPNKAEVALSWASLPQSRRRLAANSPYTSSASSTSTAPASSRSASMLSTHTETRKETAVAPPAPAPPAPPAPAPPKRPQRHQKLIQEQTKEPEPVPKKKHKRRHTQNRSRSGCWICRIKHLKCDETRPVCNHCKRFGVACDYNPERPAYVFDRSLRRKKLDELAAQRRRKRR</sequence>
<dbReference type="VEuPathDB" id="FungiDB:CXQ85_001330"/>
<evidence type="ECO:0000313" key="4">
    <source>
        <dbReference type="Proteomes" id="UP000244309"/>
    </source>
</evidence>
<accession>A0A2V1ANA2</accession>
<dbReference type="GO" id="GO:0000981">
    <property type="term" value="F:DNA-binding transcription factor activity, RNA polymerase II-specific"/>
    <property type="evidence" value="ECO:0007669"/>
    <property type="project" value="InterPro"/>
</dbReference>
<dbReference type="Gene3D" id="4.10.240.10">
    <property type="entry name" value="Zn(2)-C6 fungal-type DNA-binding domain"/>
    <property type="match status" value="1"/>
</dbReference>
<name>A0A2V1ANA2_9ASCO</name>
<dbReference type="PROSITE" id="PS50048">
    <property type="entry name" value="ZN2_CY6_FUNGAL_2"/>
    <property type="match status" value="1"/>
</dbReference>
<evidence type="ECO:0000259" key="2">
    <source>
        <dbReference type="PROSITE" id="PS50048"/>
    </source>
</evidence>
<dbReference type="SUPFAM" id="SSF57701">
    <property type="entry name" value="Zn2/Cys6 DNA-binding domain"/>
    <property type="match status" value="1"/>
</dbReference>
<reference evidence="3 4" key="1">
    <citation type="submission" date="2017-12" db="EMBL/GenBank/DDBJ databases">
        <title>Genome Sequence of a Multidrug-Resistant Candida haemulonii Isolate from a Patient with Chronic Leg Ulcers in Israel.</title>
        <authorList>
            <person name="Chow N.A."/>
            <person name="Gade L."/>
            <person name="Batra D."/>
            <person name="Rowe L.A."/>
            <person name="Ben-Ami R."/>
            <person name="Loparev V.N."/>
            <person name="Litvintseva A.P."/>
        </authorList>
    </citation>
    <scope>NUCLEOTIDE SEQUENCE [LARGE SCALE GENOMIC DNA]</scope>
    <source>
        <strain evidence="3 4">B11899</strain>
    </source>
</reference>
<feature type="compositionally biased region" description="Polar residues" evidence="1">
    <location>
        <begin position="124"/>
        <end position="139"/>
    </location>
</feature>
<dbReference type="GeneID" id="37006661"/>
<dbReference type="CDD" id="cd00067">
    <property type="entry name" value="GAL4"/>
    <property type="match status" value="1"/>
</dbReference>
<feature type="region of interest" description="Disordered" evidence="1">
    <location>
        <begin position="166"/>
        <end position="192"/>
    </location>
</feature>
<dbReference type="GO" id="GO:0008270">
    <property type="term" value="F:zinc ion binding"/>
    <property type="evidence" value="ECO:0007669"/>
    <property type="project" value="InterPro"/>
</dbReference>
<dbReference type="SMART" id="SM00066">
    <property type="entry name" value="GAL4"/>
    <property type="match status" value="1"/>
</dbReference>
<feature type="region of interest" description="Disordered" evidence="1">
    <location>
        <begin position="239"/>
        <end position="325"/>
    </location>
</feature>
<feature type="region of interest" description="Disordered" evidence="1">
    <location>
        <begin position="107"/>
        <end position="139"/>
    </location>
</feature>